<evidence type="ECO:0000256" key="6">
    <source>
        <dbReference type="ARBA" id="ARBA00023242"/>
    </source>
</evidence>
<dbReference type="GeneID" id="113395900"/>
<dbReference type="PANTHER" id="PTHR24376:SF235">
    <property type="entry name" value="C2H2-TYPE DOMAIN-CONTAINING PROTEIN"/>
    <property type="match status" value="1"/>
</dbReference>
<organism evidence="12 13">
    <name type="scientific">Vanessa tameamea</name>
    <name type="common">Kamehameha butterfly</name>
    <dbReference type="NCBI Taxonomy" id="334116"/>
    <lineage>
        <taxon>Eukaryota</taxon>
        <taxon>Metazoa</taxon>
        <taxon>Ecdysozoa</taxon>
        <taxon>Arthropoda</taxon>
        <taxon>Hexapoda</taxon>
        <taxon>Insecta</taxon>
        <taxon>Pterygota</taxon>
        <taxon>Neoptera</taxon>
        <taxon>Endopterygota</taxon>
        <taxon>Lepidoptera</taxon>
        <taxon>Glossata</taxon>
        <taxon>Ditrysia</taxon>
        <taxon>Papilionoidea</taxon>
        <taxon>Nymphalidae</taxon>
        <taxon>Nymphalinae</taxon>
        <taxon>Vanessa</taxon>
    </lineage>
</organism>
<keyword evidence="5 8" id="KW-0862">Zinc</keyword>
<dbReference type="PROSITE" id="PS51915">
    <property type="entry name" value="ZAD"/>
    <property type="match status" value="1"/>
</dbReference>
<feature type="region of interest" description="Disordered" evidence="9">
    <location>
        <begin position="179"/>
        <end position="221"/>
    </location>
</feature>
<feature type="binding site" evidence="8">
    <location>
        <position position="68"/>
    </location>
    <ligand>
        <name>Zn(2+)</name>
        <dbReference type="ChEBI" id="CHEBI:29105"/>
    </ligand>
</feature>
<dbReference type="PROSITE" id="PS50157">
    <property type="entry name" value="ZINC_FINGER_C2H2_2"/>
    <property type="match status" value="7"/>
</dbReference>
<dbReference type="InterPro" id="IPR013087">
    <property type="entry name" value="Znf_C2H2_type"/>
</dbReference>
<dbReference type="SMART" id="SM00868">
    <property type="entry name" value="zf-AD"/>
    <property type="match status" value="2"/>
</dbReference>
<dbReference type="InterPro" id="IPR036236">
    <property type="entry name" value="Znf_C2H2_sf"/>
</dbReference>
<feature type="binding site" evidence="8">
    <location>
        <position position="15"/>
    </location>
    <ligand>
        <name>Zn(2+)</name>
        <dbReference type="ChEBI" id="CHEBI:29105"/>
    </ligand>
</feature>
<feature type="domain" description="C2H2-type" evidence="10">
    <location>
        <begin position="401"/>
        <end position="423"/>
    </location>
</feature>
<feature type="compositionally biased region" description="Acidic residues" evidence="9">
    <location>
        <begin position="125"/>
        <end position="149"/>
    </location>
</feature>
<evidence type="ECO:0000256" key="8">
    <source>
        <dbReference type="PROSITE-ProRule" id="PRU01263"/>
    </source>
</evidence>
<dbReference type="Proteomes" id="UP001652626">
    <property type="component" value="Chromosome 29"/>
</dbReference>
<sequence>MASKTTEWRPGPTVCRCCLTEGCYKDISTEYFWMGKREVYAEMLSETFDLSIAYSQSGGPNSHSRLICEPCISRLRDAADFKRQVQECERTFMQYLDPGSSLAELEVGVDLDKEVKVERVKEEKEQSDDDEFDDRPDFGDDDDYDDLDDQPLTKLASKVPKKESVDVLDLIDNAKVTVKRKSSSKTKVTPAKKAKTKKDIATSSKEKPEPRKKKGERGKMSNEAALKLESSENLLVEDPLKVTEKKRYQRSARAEARLATKKNASAILECWTLCPFRWKRNRFKCAYCEDNFIECTELRSHIRLCSTQHCVKDIYSKFKEMSLINIDVTDASCRICAMPFQGVNEMRNHVIEHGFDFDTSHPDGVLPFFLDKEAWKCLICRESFNNFLKLYEHMNIHYQHYICATCGKGYMTAPRLRKHSEVHISGTFPCDKCKQVFTMRAARDYHKAHAHAKGPRYECPQCNMRFEGYYERMNHLNKEHRQKEVLYKCAHCELSFKTSGKRAIHVRSVHFPQQRNFACPFCKWLFKTGYELKRHMVKHTGERNLCCTICGKTFKRNRALRAHLEIHEDLSCKWCGVLFKQKSLLLAHLRANHPEINE</sequence>
<feature type="region of interest" description="Disordered" evidence="9">
    <location>
        <begin position="118"/>
        <end position="156"/>
    </location>
</feature>
<dbReference type="RefSeq" id="XP_026489407.2">
    <property type="nucleotide sequence ID" value="XM_026633622.2"/>
</dbReference>
<keyword evidence="2 8" id="KW-0479">Metal-binding</keyword>
<dbReference type="SUPFAM" id="SSF57667">
    <property type="entry name" value="beta-beta-alpha zinc fingers"/>
    <property type="match status" value="4"/>
</dbReference>
<feature type="domain" description="C2H2-type" evidence="10">
    <location>
        <begin position="487"/>
        <end position="515"/>
    </location>
</feature>
<comment type="subcellular location">
    <subcellularLocation>
        <location evidence="1">Nucleus</location>
    </subcellularLocation>
</comment>
<feature type="domain" description="C2H2-type" evidence="10">
    <location>
        <begin position="375"/>
        <end position="397"/>
    </location>
</feature>
<dbReference type="InterPro" id="IPR012934">
    <property type="entry name" value="Znf_AD"/>
</dbReference>
<reference evidence="13" key="1">
    <citation type="submission" date="2025-08" db="UniProtKB">
        <authorList>
            <consortium name="RefSeq"/>
        </authorList>
    </citation>
    <scope>IDENTIFICATION</scope>
    <source>
        <tissue evidence="13">Whole body</tissue>
    </source>
</reference>
<evidence type="ECO:0000256" key="2">
    <source>
        <dbReference type="ARBA" id="ARBA00022723"/>
    </source>
</evidence>
<dbReference type="Pfam" id="PF00096">
    <property type="entry name" value="zf-C2H2"/>
    <property type="match status" value="3"/>
</dbReference>
<proteinExistence type="predicted"/>
<dbReference type="AlphaFoldDB" id="A0A8B8HYT4"/>
<evidence type="ECO:0000256" key="5">
    <source>
        <dbReference type="ARBA" id="ARBA00022833"/>
    </source>
</evidence>
<feature type="binding site" evidence="8">
    <location>
        <position position="71"/>
    </location>
    <ligand>
        <name>Zn(2+)</name>
        <dbReference type="ChEBI" id="CHEBI:29105"/>
    </ligand>
</feature>
<protein>
    <submittedName>
        <fullName evidence="13">Zinc finger protein 62-like isoform X5</fullName>
    </submittedName>
</protein>
<dbReference type="PROSITE" id="PS00028">
    <property type="entry name" value="ZINC_FINGER_C2H2_1"/>
    <property type="match status" value="8"/>
</dbReference>
<evidence type="ECO:0000256" key="7">
    <source>
        <dbReference type="PROSITE-ProRule" id="PRU00042"/>
    </source>
</evidence>
<feature type="binding site" evidence="8">
    <location>
        <position position="18"/>
    </location>
    <ligand>
        <name>Zn(2+)</name>
        <dbReference type="ChEBI" id="CHEBI:29105"/>
    </ligand>
</feature>
<evidence type="ECO:0000256" key="1">
    <source>
        <dbReference type="ARBA" id="ARBA00004123"/>
    </source>
</evidence>
<keyword evidence="12" id="KW-1185">Reference proteome</keyword>
<feature type="compositionally biased region" description="Basic and acidic residues" evidence="9">
    <location>
        <begin position="197"/>
        <end position="209"/>
    </location>
</feature>
<keyword evidence="4 7" id="KW-0863">Zinc-finger</keyword>
<dbReference type="Pfam" id="PF07776">
    <property type="entry name" value="zf-AD"/>
    <property type="match status" value="1"/>
</dbReference>
<keyword evidence="3" id="KW-0677">Repeat</keyword>
<dbReference type="GO" id="GO:0008270">
    <property type="term" value="F:zinc ion binding"/>
    <property type="evidence" value="ECO:0007669"/>
    <property type="project" value="UniProtKB-UniRule"/>
</dbReference>
<dbReference type="GO" id="GO:0001228">
    <property type="term" value="F:DNA-binding transcription activator activity, RNA polymerase II-specific"/>
    <property type="evidence" value="ECO:0007669"/>
    <property type="project" value="TreeGrafter"/>
</dbReference>
<dbReference type="PANTHER" id="PTHR24376">
    <property type="entry name" value="ZINC FINGER PROTEIN"/>
    <property type="match status" value="1"/>
</dbReference>
<dbReference type="GO" id="GO:0000978">
    <property type="term" value="F:RNA polymerase II cis-regulatory region sequence-specific DNA binding"/>
    <property type="evidence" value="ECO:0007669"/>
    <property type="project" value="TreeGrafter"/>
</dbReference>
<feature type="compositionally biased region" description="Basic residues" evidence="9">
    <location>
        <begin position="179"/>
        <end position="196"/>
    </location>
</feature>
<feature type="domain" description="ZAD" evidence="11">
    <location>
        <begin position="13"/>
        <end position="95"/>
    </location>
</feature>
<evidence type="ECO:0000259" key="11">
    <source>
        <dbReference type="PROSITE" id="PS51915"/>
    </source>
</evidence>
<feature type="domain" description="C2H2-type" evidence="10">
    <location>
        <begin position="517"/>
        <end position="544"/>
    </location>
</feature>
<feature type="domain" description="C2H2-type" evidence="10">
    <location>
        <begin position="545"/>
        <end position="567"/>
    </location>
</feature>
<dbReference type="Gene3D" id="3.30.160.60">
    <property type="entry name" value="Classic Zinc Finger"/>
    <property type="match status" value="4"/>
</dbReference>
<evidence type="ECO:0000259" key="10">
    <source>
        <dbReference type="PROSITE" id="PS50157"/>
    </source>
</evidence>
<feature type="domain" description="C2H2-type" evidence="10">
    <location>
        <begin position="570"/>
        <end position="598"/>
    </location>
</feature>
<evidence type="ECO:0000313" key="12">
    <source>
        <dbReference type="Proteomes" id="UP001652626"/>
    </source>
</evidence>
<evidence type="ECO:0000256" key="3">
    <source>
        <dbReference type="ARBA" id="ARBA00022737"/>
    </source>
</evidence>
<dbReference type="SMART" id="SM00355">
    <property type="entry name" value="ZnF_C2H2"/>
    <property type="match status" value="10"/>
</dbReference>
<keyword evidence="6" id="KW-0539">Nucleus</keyword>
<evidence type="ECO:0000313" key="13">
    <source>
        <dbReference type="RefSeq" id="XP_026489407.2"/>
    </source>
</evidence>
<dbReference type="GO" id="GO:0005634">
    <property type="term" value="C:nucleus"/>
    <property type="evidence" value="ECO:0007669"/>
    <property type="project" value="UniProtKB-SubCell"/>
</dbReference>
<feature type="domain" description="C2H2-type" evidence="10">
    <location>
        <begin position="283"/>
        <end position="309"/>
    </location>
</feature>
<gene>
    <name evidence="13" type="primary">LOC113395900</name>
</gene>
<name>A0A8B8HYT4_VANTA</name>
<accession>A0A8B8HYT4</accession>
<evidence type="ECO:0000256" key="4">
    <source>
        <dbReference type="ARBA" id="ARBA00022771"/>
    </source>
</evidence>
<evidence type="ECO:0000256" key="9">
    <source>
        <dbReference type="SAM" id="MobiDB-lite"/>
    </source>
</evidence>